<dbReference type="PROSITE" id="PS51880">
    <property type="entry name" value="TGS"/>
    <property type="match status" value="1"/>
</dbReference>
<dbReference type="Gene3D" id="3.10.20.30">
    <property type="match status" value="1"/>
</dbReference>
<dbReference type="GO" id="GO:0004829">
    <property type="term" value="F:threonine-tRNA ligase activity"/>
    <property type="evidence" value="ECO:0007669"/>
    <property type="project" value="UniProtKB-UniRule"/>
</dbReference>
<dbReference type="SUPFAM" id="SSF55681">
    <property type="entry name" value="Class II aaRS and biotin synthetases"/>
    <property type="match status" value="1"/>
</dbReference>
<evidence type="ECO:0000256" key="12">
    <source>
        <dbReference type="ARBA" id="ARBA00049515"/>
    </source>
</evidence>
<comment type="cofactor">
    <cofactor evidence="13">
        <name>Zn(2+)</name>
        <dbReference type="ChEBI" id="CHEBI:29105"/>
    </cofactor>
    <text evidence="13">Binds 1 zinc ion per subunit.</text>
</comment>
<dbReference type="InterPro" id="IPR012675">
    <property type="entry name" value="Beta-grasp_dom_sf"/>
</dbReference>
<evidence type="ECO:0000256" key="4">
    <source>
        <dbReference type="ARBA" id="ARBA00022598"/>
    </source>
</evidence>
<organism evidence="16 17">
    <name type="scientific">Pandoraea morbifera</name>
    <dbReference type="NCBI Taxonomy" id="2508300"/>
    <lineage>
        <taxon>Bacteria</taxon>
        <taxon>Pseudomonadati</taxon>
        <taxon>Pseudomonadota</taxon>
        <taxon>Betaproteobacteria</taxon>
        <taxon>Burkholderiales</taxon>
        <taxon>Burkholderiaceae</taxon>
        <taxon>Pandoraea</taxon>
    </lineage>
</organism>
<dbReference type="GO" id="GO:0006435">
    <property type="term" value="P:threonyl-tRNA aminoacylation"/>
    <property type="evidence" value="ECO:0007669"/>
    <property type="project" value="UniProtKB-UniRule"/>
</dbReference>
<dbReference type="SUPFAM" id="SSF55186">
    <property type="entry name" value="ThrRS/AlaRS common domain"/>
    <property type="match status" value="1"/>
</dbReference>
<dbReference type="FunFam" id="3.30.54.20:FF:000002">
    <property type="entry name" value="Threonine--tRNA ligase"/>
    <property type="match status" value="1"/>
</dbReference>
<reference evidence="16 17" key="1">
    <citation type="submission" date="2019-08" db="EMBL/GenBank/DDBJ databases">
        <authorList>
            <person name="Peeters C."/>
        </authorList>
    </citation>
    <scope>NUCLEOTIDE SEQUENCE [LARGE SCALE GENOMIC DNA]</scope>
    <source>
        <strain evidence="16 17">LMG 31116</strain>
    </source>
</reference>
<dbReference type="NCBIfam" id="TIGR00418">
    <property type="entry name" value="thrS"/>
    <property type="match status" value="1"/>
</dbReference>
<evidence type="ECO:0000259" key="14">
    <source>
        <dbReference type="PROSITE" id="PS50862"/>
    </source>
</evidence>
<dbReference type="FunFam" id="3.30.980.10:FF:000005">
    <property type="entry name" value="Threonyl-tRNA synthetase, mitochondrial"/>
    <property type="match status" value="1"/>
</dbReference>
<dbReference type="RefSeq" id="WP_150565432.1">
    <property type="nucleotide sequence ID" value="NZ_CABPSD010000001.1"/>
</dbReference>
<dbReference type="InterPro" id="IPR047246">
    <property type="entry name" value="ThrRS_anticodon"/>
</dbReference>
<dbReference type="InterPro" id="IPR033728">
    <property type="entry name" value="ThrRS_core"/>
</dbReference>
<dbReference type="CDD" id="cd01667">
    <property type="entry name" value="TGS_ThrRS"/>
    <property type="match status" value="1"/>
</dbReference>
<comment type="similarity">
    <text evidence="1 13">Belongs to the class-II aminoacyl-tRNA synthetase family.</text>
</comment>
<dbReference type="GO" id="GO:0005829">
    <property type="term" value="C:cytosol"/>
    <property type="evidence" value="ECO:0007669"/>
    <property type="project" value="TreeGrafter"/>
</dbReference>
<dbReference type="PRINTS" id="PR01047">
    <property type="entry name" value="TRNASYNTHTHR"/>
</dbReference>
<keyword evidence="7 13" id="KW-0862">Zinc</keyword>
<dbReference type="GO" id="GO:0000049">
    <property type="term" value="F:tRNA binding"/>
    <property type="evidence" value="ECO:0007669"/>
    <property type="project" value="UniProtKB-KW"/>
</dbReference>
<dbReference type="InterPro" id="IPR036621">
    <property type="entry name" value="Anticodon-bd_dom_sf"/>
</dbReference>
<dbReference type="InterPro" id="IPR012676">
    <property type="entry name" value="TGS-like"/>
</dbReference>
<dbReference type="GO" id="GO:0005524">
    <property type="term" value="F:ATP binding"/>
    <property type="evidence" value="ECO:0007669"/>
    <property type="project" value="UniProtKB-UniRule"/>
</dbReference>
<dbReference type="PANTHER" id="PTHR11451:SF44">
    <property type="entry name" value="THREONINE--TRNA LIGASE, CHLOROPLASTIC_MITOCHONDRIAL 2"/>
    <property type="match status" value="1"/>
</dbReference>
<comment type="subunit">
    <text evidence="13">Homodimer.</text>
</comment>
<dbReference type="InterPro" id="IPR006195">
    <property type="entry name" value="aa-tRNA-synth_II"/>
</dbReference>
<feature type="binding site" evidence="13">
    <location>
        <position position="333"/>
    </location>
    <ligand>
        <name>Zn(2+)</name>
        <dbReference type="ChEBI" id="CHEBI:29105"/>
        <note>catalytic</note>
    </ligand>
</feature>
<dbReference type="GO" id="GO:0046872">
    <property type="term" value="F:metal ion binding"/>
    <property type="evidence" value="ECO:0007669"/>
    <property type="project" value="UniProtKB-KW"/>
</dbReference>
<dbReference type="Proteomes" id="UP000368474">
    <property type="component" value="Unassembled WGS sequence"/>
</dbReference>
<dbReference type="AlphaFoldDB" id="A0A5E4SD83"/>
<evidence type="ECO:0000259" key="15">
    <source>
        <dbReference type="PROSITE" id="PS51880"/>
    </source>
</evidence>
<dbReference type="InterPro" id="IPR004095">
    <property type="entry name" value="TGS"/>
</dbReference>
<dbReference type="InterPro" id="IPR012947">
    <property type="entry name" value="tRNA_SAD"/>
</dbReference>
<evidence type="ECO:0000313" key="17">
    <source>
        <dbReference type="Proteomes" id="UP000368474"/>
    </source>
</evidence>
<dbReference type="Pfam" id="PF03129">
    <property type="entry name" value="HGTP_anticodon"/>
    <property type="match status" value="1"/>
</dbReference>
<dbReference type="Gene3D" id="3.30.930.10">
    <property type="entry name" value="Bira Bifunctional Protein, Domain 2"/>
    <property type="match status" value="1"/>
</dbReference>
<keyword evidence="10 13" id="KW-0648">Protein biosynthesis</keyword>
<feature type="binding site" evidence="13">
    <location>
        <position position="384"/>
    </location>
    <ligand>
        <name>Zn(2+)</name>
        <dbReference type="ChEBI" id="CHEBI:29105"/>
        <note>catalytic</note>
    </ligand>
</feature>
<dbReference type="Pfam" id="PF00587">
    <property type="entry name" value="tRNA-synt_2b"/>
    <property type="match status" value="1"/>
</dbReference>
<dbReference type="PROSITE" id="PS50862">
    <property type="entry name" value="AA_TRNA_LIGASE_II"/>
    <property type="match status" value="1"/>
</dbReference>
<feature type="region of interest" description="Catalytic" evidence="13">
    <location>
        <begin position="242"/>
        <end position="533"/>
    </location>
</feature>
<keyword evidence="5 13" id="KW-0479">Metal-binding</keyword>
<dbReference type="CDD" id="cd00860">
    <property type="entry name" value="ThrRS_anticodon"/>
    <property type="match status" value="1"/>
</dbReference>
<keyword evidence="17" id="KW-1185">Reference proteome</keyword>
<keyword evidence="11 13" id="KW-0030">Aminoacyl-tRNA synthetase</keyword>
<dbReference type="EC" id="6.1.1.3" evidence="13"/>
<dbReference type="Pfam" id="PF07973">
    <property type="entry name" value="tRNA_SAD"/>
    <property type="match status" value="1"/>
</dbReference>
<evidence type="ECO:0000256" key="13">
    <source>
        <dbReference type="HAMAP-Rule" id="MF_00184"/>
    </source>
</evidence>
<dbReference type="SUPFAM" id="SSF81271">
    <property type="entry name" value="TGS-like"/>
    <property type="match status" value="1"/>
</dbReference>
<dbReference type="FunFam" id="3.40.50.800:FF:000001">
    <property type="entry name" value="Threonine--tRNA ligase"/>
    <property type="match status" value="1"/>
</dbReference>
<evidence type="ECO:0000256" key="5">
    <source>
        <dbReference type="ARBA" id="ARBA00022723"/>
    </source>
</evidence>
<protein>
    <recommendedName>
        <fullName evidence="13">Threonine--tRNA ligase</fullName>
        <ecNumber evidence="13">6.1.1.3</ecNumber>
    </recommendedName>
    <alternativeName>
        <fullName evidence="13">Threonyl-tRNA synthetase</fullName>
        <shortName evidence="13">ThrRS</shortName>
    </alternativeName>
</protein>
<keyword evidence="2 13" id="KW-0963">Cytoplasm</keyword>
<evidence type="ECO:0000256" key="1">
    <source>
        <dbReference type="ARBA" id="ARBA00008226"/>
    </source>
</evidence>
<evidence type="ECO:0000313" key="16">
    <source>
        <dbReference type="EMBL" id="VVD72198.1"/>
    </source>
</evidence>
<dbReference type="InterPro" id="IPR002314">
    <property type="entry name" value="aa-tRNA-synt_IIb"/>
</dbReference>
<keyword evidence="3 13" id="KW-0820">tRNA-binding</keyword>
<dbReference type="PANTHER" id="PTHR11451">
    <property type="entry name" value="THREONINE-TRNA LIGASE"/>
    <property type="match status" value="1"/>
</dbReference>
<keyword evidence="8 13" id="KW-0067">ATP-binding</keyword>
<name>A0A5E4SD83_9BURK</name>
<proteinExistence type="inferred from homology"/>
<gene>
    <name evidence="13" type="primary">thrS</name>
    <name evidence="16" type="ORF">PMO31116_00670</name>
</gene>
<evidence type="ECO:0000256" key="2">
    <source>
        <dbReference type="ARBA" id="ARBA00022490"/>
    </source>
</evidence>
<dbReference type="CDD" id="cd00771">
    <property type="entry name" value="ThrRS_core"/>
    <property type="match status" value="1"/>
</dbReference>
<feature type="domain" description="TGS" evidence="15">
    <location>
        <begin position="1"/>
        <end position="61"/>
    </location>
</feature>
<feature type="binding site" evidence="13">
    <location>
        <position position="510"/>
    </location>
    <ligand>
        <name>Zn(2+)</name>
        <dbReference type="ChEBI" id="CHEBI:29105"/>
        <note>catalytic</note>
    </ligand>
</feature>
<dbReference type="InterPro" id="IPR018163">
    <property type="entry name" value="Thr/Ala-tRNA-synth_IIc_edit"/>
</dbReference>
<dbReference type="SUPFAM" id="SSF52954">
    <property type="entry name" value="Class II aaRS ABD-related"/>
    <property type="match status" value="1"/>
</dbReference>
<dbReference type="InterPro" id="IPR045864">
    <property type="entry name" value="aa-tRNA-synth_II/BPL/LPL"/>
</dbReference>
<evidence type="ECO:0000256" key="10">
    <source>
        <dbReference type="ARBA" id="ARBA00022917"/>
    </source>
</evidence>
<dbReference type="Gene3D" id="3.30.54.20">
    <property type="match status" value="1"/>
</dbReference>
<dbReference type="FunFam" id="3.30.930.10:FF:000002">
    <property type="entry name" value="Threonine--tRNA ligase"/>
    <property type="match status" value="1"/>
</dbReference>
<dbReference type="InterPro" id="IPR004154">
    <property type="entry name" value="Anticodon-bd"/>
</dbReference>
<comment type="subcellular location">
    <subcellularLocation>
        <location evidence="13">Cytoplasm</location>
    </subcellularLocation>
</comment>
<evidence type="ECO:0000256" key="9">
    <source>
        <dbReference type="ARBA" id="ARBA00022884"/>
    </source>
</evidence>
<keyword evidence="6 13" id="KW-0547">Nucleotide-binding</keyword>
<evidence type="ECO:0000256" key="6">
    <source>
        <dbReference type="ARBA" id="ARBA00022741"/>
    </source>
</evidence>
<accession>A0A5E4SD83</accession>
<dbReference type="Pfam" id="PF02824">
    <property type="entry name" value="TGS"/>
    <property type="match status" value="1"/>
</dbReference>
<keyword evidence="9 13" id="KW-0694">RNA-binding</keyword>
<evidence type="ECO:0000256" key="8">
    <source>
        <dbReference type="ARBA" id="ARBA00022840"/>
    </source>
</evidence>
<dbReference type="FunFam" id="3.10.20.30:FF:000005">
    <property type="entry name" value="Threonine--tRNA ligase"/>
    <property type="match status" value="1"/>
</dbReference>
<evidence type="ECO:0000256" key="3">
    <source>
        <dbReference type="ARBA" id="ARBA00022555"/>
    </source>
</evidence>
<dbReference type="Gene3D" id="3.40.50.800">
    <property type="entry name" value="Anticodon-binding domain"/>
    <property type="match status" value="1"/>
</dbReference>
<keyword evidence="4 13" id="KW-0436">Ligase</keyword>
<dbReference type="SMART" id="SM00863">
    <property type="entry name" value="tRNA_SAD"/>
    <property type="match status" value="1"/>
</dbReference>
<evidence type="ECO:0000256" key="11">
    <source>
        <dbReference type="ARBA" id="ARBA00023146"/>
    </source>
</evidence>
<evidence type="ECO:0000256" key="7">
    <source>
        <dbReference type="ARBA" id="ARBA00022833"/>
    </source>
</evidence>
<sequence>MISVRLPDGSQREYEAPLTVAQVAGSIGAGLAKAALAGRVDGKLVDTSYLIDRDVSLAIVTDKDADGLDIIRHSTAHLLAYAVKELFPEAQVTIGPVIENGFYYDFAFHRAFTPEDLEAIEKKMHELAKKDEPVTREVLSRDDAVRLFMSMGEKYKAEIIESIPATEPIGLYREGKFVDLCRGPHVPSTGKLKVFKLMKVAGAYWRGDAKNEQLQRIYGTAWTKKEDQDAYLHMLEEAEKRDHRKLGRALDFFHMQEEAPGLVFWHPKGWTLWQQVEQYMRRVYRNNGYQEVKGPQILDRSLWEKSGHWENYKDNMFTTESENRAYALKPMNCPGHVLIFNSSLHSYRDLPLRYGEFGQCHRNEPSGGLHGLMRVRGFTQDDGHIFCTEDQILEECVNYTALLHAVYKDFGFTDMIYKVATRPEHRVGSDENWDKAEFALMESLRRSGCEFVIAEGDGAFYGPKIEYTLKDALGRQWQCGTMQVDFSMPERLDAEYVAEDNSRKRPVMLHRAILGSLERFIGILIEHHAGAMPVWLAPEQVIVMNVSEKTADYAQEVTKKLKEQGLRARSDLRNEKISYKIREHSLQKVPYLVVVGDKEQEGNTVAVRARGGVDLGVMPVDALIERLAQACATFQ</sequence>
<dbReference type="Gene3D" id="3.30.980.10">
    <property type="entry name" value="Threonyl-trna Synthetase, Chain A, domain 2"/>
    <property type="match status" value="1"/>
</dbReference>
<dbReference type="HAMAP" id="MF_00184">
    <property type="entry name" value="Thr_tRNA_synth"/>
    <property type="match status" value="1"/>
</dbReference>
<dbReference type="EMBL" id="CABPSD010000001">
    <property type="protein sequence ID" value="VVD72198.1"/>
    <property type="molecule type" value="Genomic_DNA"/>
</dbReference>
<feature type="domain" description="Aminoacyl-transfer RNA synthetases class-II family profile" evidence="14">
    <location>
        <begin position="242"/>
        <end position="533"/>
    </location>
</feature>
<comment type="catalytic activity">
    <reaction evidence="12 13">
        <text>tRNA(Thr) + L-threonine + ATP = L-threonyl-tRNA(Thr) + AMP + diphosphate + H(+)</text>
        <dbReference type="Rhea" id="RHEA:24624"/>
        <dbReference type="Rhea" id="RHEA-COMP:9670"/>
        <dbReference type="Rhea" id="RHEA-COMP:9704"/>
        <dbReference type="ChEBI" id="CHEBI:15378"/>
        <dbReference type="ChEBI" id="CHEBI:30616"/>
        <dbReference type="ChEBI" id="CHEBI:33019"/>
        <dbReference type="ChEBI" id="CHEBI:57926"/>
        <dbReference type="ChEBI" id="CHEBI:78442"/>
        <dbReference type="ChEBI" id="CHEBI:78534"/>
        <dbReference type="ChEBI" id="CHEBI:456215"/>
        <dbReference type="EC" id="6.1.1.3"/>
    </reaction>
</comment>
<dbReference type="InterPro" id="IPR002320">
    <property type="entry name" value="Thr-tRNA-ligase_IIa"/>
</dbReference>